<dbReference type="Proteomes" id="UP001500784">
    <property type="component" value="Unassembled WGS sequence"/>
</dbReference>
<protein>
    <submittedName>
        <fullName evidence="2">Uncharacterized protein</fullName>
    </submittedName>
</protein>
<accession>A0ABP5AIN2</accession>
<dbReference type="EMBL" id="BAAALV010000002">
    <property type="protein sequence ID" value="GAA1915115.1"/>
    <property type="molecule type" value="Genomic_DNA"/>
</dbReference>
<proteinExistence type="predicted"/>
<sequence>MGLAAAAAEALLERLRMTVARARRSTTGPAPGARSVPISARKDPNLPNWRQGMPGTPETVTVEVSSLDAGTGSPRRTWVVHNGPQWQSQPGELMVPPDRSGDQGGAQL</sequence>
<feature type="region of interest" description="Disordered" evidence="1">
    <location>
        <begin position="22"/>
        <end position="56"/>
    </location>
</feature>
<feature type="region of interest" description="Disordered" evidence="1">
    <location>
        <begin position="82"/>
        <end position="108"/>
    </location>
</feature>
<reference evidence="3" key="1">
    <citation type="journal article" date="2019" name="Int. J. Syst. Evol. Microbiol.">
        <title>The Global Catalogue of Microorganisms (GCM) 10K type strain sequencing project: providing services to taxonomists for standard genome sequencing and annotation.</title>
        <authorList>
            <consortium name="The Broad Institute Genomics Platform"/>
            <consortium name="The Broad Institute Genome Sequencing Center for Infectious Disease"/>
            <person name="Wu L."/>
            <person name="Ma J."/>
        </authorList>
    </citation>
    <scope>NUCLEOTIDE SEQUENCE [LARGE SCALE GENOMIC DNA]</scope>
    <source>
        <strain evidence="3">JCM 13316</strain>
    </source>
</reference>
<evidence type="ECO:0000313" key="2">
    <source>
        <dbReference type="EMBL" id="GAA1915115.1"/>
    </source>
</evidence>
<keyword evidence="3" id="KW-1185">Reference proteome</keyword>
<name>A0ABP5AIN2_9MICC</name>
<evidence type="ECO:0000313" key="3">
    <source>
        <dbReference type="Proteomes" id="UP001500784"/>
    </source>
</evidence>
<comment type="caution">
    <text evidence="2">The sequence shown here is derived from an EMBL/GenBank/DDBJ whole genome shotgun (WGS) entry which is preliminary data.</text>
</comment>
<gene>
    <name evidence="2" type="ORF">GCM10009688_20140</name>
</gene>
<organism evidence="2 3">
    <name type="scientific">Arthrobacter gandavensis</name>
    <dbReference type="NCBI Taxonomy" id="169960"/>
    <lineage>
        <taxon>Bacteria</taxon>
        <taxon>Bacillati</taxon>
        <taxon>Actinomycetota</taxon>
        <taxon>Actinomycetes</taxon>
        <taxon>Micrococcales</taxon>
        <taxon>Micrococcaceae</taxon>
        <taxon>Arthrobacter</taxon>
    </lineage>
</organism>
<evidence type="ECO:0000256" key="1">
    <source>
        <dbReference type="SAM" id="MobiDB-lite"/>
    </source>
</evidence>